<dbReference type="InterPro" id="IPR050498">
    <property type="entry name" value="Ycf3"/>
</dbReference>
<sequence>MCNLKKAIGVLLMGASLTFLPVAHAEIMTYEGTGEYIMSDFETPDIAKQRAKARAEQHAVEQAGVYVKSYTRTVNNTLVEDEITAIANMVIKIVDVQYITNPVSEAGGSFQIVAKIRATVDSSRIDGWLKREQQENRELVEQNKQLQADKAKLDAELTALRKKLANVTNAQEKQILEKAAASVDRKFLANQKIKEGWRLDSEGKYVEAAAVFSQAIGFDENNSRAYYSRGTAYGKQGNYTQAIADFTQAIAINPKFAEAYNNRGNIYDDKGNYTQAIADYTQAIALNPKLVEAYNNRGFAYTRQGNYTQAIADFIKAISLNPNLDGVYHNRGICYATQGKYTQAIADFTKAITLSPNNAKTYQARGIVYKYIGKIQQANADFAKAKELSGK</sequence>
<dbReference type="Proteomes" id="UP000183469">
    <property type="component" value="Unassembled WGS sequence"/>
</dbReference>
<dbReference type="Gene3D" id="1.25.40.10">
    <property type="entry name" value="Tetratricopeptide repeat domain"/>
    <property type="match status" value="3"/>
</dbReference>
<dbReference type="PROSITE" id="PS50293">
    <property type="entry name" value="TPR_REGION"/>
    <property type="match status" value="4"/>
</dbReference>
<dbReference type="InterPro" id="IPR011990">
    <property type="entry name" value="TPR-like_helical_dom_sf"/>
</dbReference>
<keyword evidence="2 3" id="KW-0802">TPR repeat</keyword>
<dbReference type="GO" id="GO:0046813">
    <property type="term" value="P:receptor-mediated virion attachment to host cell"/>
    <property type="evidence" value="ECO:0007669"/>
    <property type="project" value="TreeGrafter"/>
</dbReference>
<feature type="chain" id="PRO_5010249050" evidence="5">
    <location>
        <begin position="26"/>
        <end position="391"/>
    </location>
</feature>
<evidence type="ECO:0000256" key="4">
    <source>
        <dbReference type="SAM" id="Coils"/>
    </source>
</evidence>
<feature type="repeat" description="TPR" evidence="3">
    <location>
        <begin position="291"/>
        <end position="324"/>
    </location>
</feature>
<keyword evidence="4" id="KW-0175">Coiled coil</keyword>
<dbReference type="SUPFAM" id="SSF48452">
    <property type="entry name" value="TPR-like"/>
    <property type="match status" value="1"/>
</dbReference>
<gene>
    <name evidence="6" type="ORF">SAMN05660648_00861</name>
</gene>
<dbReference type="Pfam" id="PF13414">
    <property type="entry name" value="TPR_11"/>
    <property type="match status" value="1"/>
</dbReference>
<feature type="repeat" description="TPR" evidence="3">
    <location>
        <begin position="325"/>
        <end position="358"/>
    </location>
</feature>
<dbReference type="EMBL" id="FNQG01000003">
    <property type="protein sequence ID" value="SDZ84398.1"/>
    <property type="molecule type" value="Genomic_DNA"/>
</dbReference>
<dbReference type="PANTHER" id="PTHR44858:SF1">
    <property type="entry name" value="UDP-N-ACETYLGLUCOSAMINE--PEPTIDE N-ACETYLGLUCOSAMINYLTRANSFERASE SPINDLY-RELATED"/>
    <property type="match status" value="1"/>
</dbReference>
<protein>
    <submittedName>
        <fullName evidence="6">TPR repeat-containing protein</fullName>
    </submittedName>
</protein>
<evidence type="ECO:0000256" key="1">
    <source>
        <dbReference type="ARBA" id="ARBA00022737"/>
    </source>
</evidence>
<dbReference type="PROSITE" id="PS50005">
    <property type="entry name" value="TPR"/>
    <property type="match status" value="4"/>
</dbReference>
<name>A0A1H3WDS6_SELRU</name>
<dbReference type="RefSeq" id="WP_074671111.1">
    <property type="nucleotide sequence ID" value="NZ_FNQG01000003.1"/>
</dbReference>
<feature type="repeat" description="TPR" evidence="3">
    <location>
        <begin position="257"/>
        <end position="290"/>
    </location>
</feature>
<dbReference type="OrthoDB" id="1664003at2"/>
<dbReference type="SMART" id="SM00028">
    <property type="entry name" value="TPR"/>
    <property type="match status" value="5"/>
</dbReference>
<organism evidence="6 7">
    <name type="scientific">Selenomonas ruminantium</name>
    <dbReference type="NCBI Taxonomy" id="971"/>
    <lineage>
        <taxon>Bacteria</taxon>
        <taxon>Bacillati</taxon>
        <taxon>Bacillota</taxon>
        <taxon>Negativicutes</taxon>
        <taxon>Selenomonadales</taxon>
        <taxon>Selenomonadaceae</taxon>
        <taxon>Selenomonas</taxon>
    </lineage>
</organism>
<dbReference type="PANTHER" id="PTHR44858">
    <property type="entry name" value="TETRATRICOPEPTIDE REPEAT PROTEIN 6"/>
    <property type="match status" value="1"/>
</dbReference>
<feature type="coiled-coil region" evidence="4">
    <location>
        <begin position="129"/>
        <end position="170"/>
    </location>
</feature>
<evidence type="ECO:0000256" key="2">
    <source>
        <dbReference type="ARBA" id="ARBA00022803"/>
    </source>
</evidence>
<dbReference type="AlphaFoldDB" id="A0A1H3WDS6"/>
<evidence type="ECO:0000313" key="7">
    <source>
        <dbReference type="Proteomes" id="UP000183469"/>
    </source>
</evidence>
<accession>A0A1H3WDS6</accession>
<keyword evidence="1" id="KW-0677">Repeat</keyword>
<evidence type="ECO:0000256" key="3">
    <source>
        <dbReference type="PROSITE-ProRule" id="PRU00339"/>
    </source>
</evidence>
<dbReference type="GO" id="GO:0009279">
    <property type="term" value="C:cell outer membrane"/>
    <property type="evidence" value="ECO:0007669"/>
    <property type="project" value="TreeGrafter"/>
</dbReference>
<evidence type="ECO:0000313" key="6">
    <source>
        <dbReference type="EMBL" id="SDZ84398.1"/>
    </source>
</evidence>
<feature type="signal peptide" evidence="5">
    <location>
        <begin position="1"/>
        <end position="25"/>
    </location>
</feature>
<proteinExistence type="predicted"/>
<dbReference type="Pfam" id="PF00515">
    <property type="entry name" value="TPR_1"/>
    <property type="match status" value="2"/>
</dbReference>
<keyword evidence="5" id="KW-0732">Signal</keyword>
<evidence type="ECO:0000256" key="5">
    <source>
        <dbReference type="SAM" id="SignalP"/>
    </source>
</evidence>
<reference evidence="6 7" key="1">
    <citation type="submission" date="2016-10" db="EMBL/GenBank/DDBJ databases">
        <authorList>
            <person name="de Groot N.N."/>
        </authorList>
    </citation>
    <scope>NUCLEOTIDE SEQUENCE [LARGE SCALE GENOMIC DNA]</scope>
    <source>
        <strain evidence="6 7">DSM 2872</strain>
    </source>
</reference>
<dbReference type="InterPro" id="IPR019734">
    <property type="entry name" value="TPR_rpt"/>
</dbReference>
<feature type="repeat" description="TPR" evidence="3">
    <location>
        <begin position="223"/>
        <end position="256"/>
    </location>
</feature>